<dbReference type="InterPro" id="IPR000551">
    <property type="entry name" value="MerR-type_HTH_dom"/>
</dbReference>
<dbReference type="CDD" id="cd03769">
    <property type="entry name" value="SR_IS607_transposase_like"/>
    <property type="match status" value="1"/>
</dbReference>
<reference evidence="4" key="1">
    <citation type="submission" date="2016-10" db="EMBL/GenBank/DDBJ databases">
        <authorList>
            <person name="Varghese N."/>
            <person name="Submissions S."/>
        </authorList>
    </citation>
    <scope>NUCLEOTIDE SEQUENCE [LARGE SCALE GENOMIC DNA]</scope>
    <source>
        <strain evidence="4">ATCC 700379</strain>
    </source>
</reference>
<sequence>MKPQEMANKIGVTVTTLQRWDRSGKLVANRTPTNRRYYTEEQLNEYLGIKKNNPRKNVAYARVSNFGQKDDLKNQIEFLRNYVNGKGVILDDVITDIGSGLNYKRKKWNLLIDDIMNNKIDKIYVTYKDRFVRFGFDWFERLADRFNTEIVVLNNPDLSPLEELTEDLISIIHVFSCRIYGLRKYKKKIENDKNLH</sequence>
<dbReference type="AlphaFoldDB" id="A0A1I2TTP1"/>
<dbReference type="GO" id="GO:0006355">
    <property type="term" value="P:regulation of DNA-templated transcription"/>
    <property type="evidence" value="ECO:0007669"/>
    <property type="project" value="InterPro"/>
</dbReference>
<dbReference type="SUPFAM" id="SSF46955">
    <property type="entry name" value="Putative DNA-binding domain"/>
    <property type="match status" value="1"/>
</dbReference>
<dbReference type="EMBL" id="FOOY01000017">
    <property type="protein sequence ID" value="SFG68230.1"/>
    <property type="molecule type" value="Genomic_DNA"/>
</dbReference>
<dbReference type="GO" id="GO:0000150">
    <property type="term" value="F:DNA strand exchange activity"/>
    <property type="evidence" value="ECO:0007669"/>
    <property type="project" value="InterPro"/>
</dbReference>
<proteinExistence type="predicted"/>
<evidence type="ECO:0000313" key="4">
    <source>
        <dbReference type="Proteomes" id="UP000198752"/>
    </source>
</evidence>
<dbReference type="InterPro" id="IPR009061">
    <property type="entry name" value="DNA-bd_dom_put_sf"/>
</dbReference>
<dbReference type="PANTHER" id="PTHR36172:SF1">
    <property type="entry name" value="RESOLVASE-RELATED"/>
    <property type="match status" value="1"/>
</dbReference>
<dbReference type="Pfam" id="PF00239">
    <property type="entry name" value="Resolvase"/>
    <property type="match status" value="1"/>
</dbReference>
<evidence type="ECO:0000313" key="3">
    <source>
        <dbReference type="EMBL" id="SFG68230.1"/>
    </source>
</evidence>
<dbReference type="Pfam" id="PF13411">
    <property type="entry name" value="MerR_1"/>
    <property type="match status" value="1"/>
</dbReference>
<dbReference type="Proteomes" id="UP000198752">
    <property type="component" value="Unassembled WGS sequence"/>
</dbReference>
<name>A0A1I2TTP1_9BACL</name>
<feature type="domain" description="HTH merR-type" evidence="1">
    <location>
        <begin position="1"/>
        <end position="43"/>
    </location>
</feature>
<keyword evidence="4" id="KW-1185">Reference proteome</keyword>
<dbReference type="GO" id="GO:0003677">
    <property type="term" value="F:DNA binding"/>
    <property type="evidence" value="ECO:0007669"/>
    <property type="project" value="InterPro"/>
</dbReference>
<dbReference type="Gene3D" id="1.10.287.2170">
    <property type="match status" value="1"/>
</dbReference>
<dbReference type="InterPro" id="IPR036162">
    <property type="entry name" value="Resolvase-like_N_sf"/>
</dbReference>
<dbReference type="Gene3D" id="1.10.1660.10">
    <property type="match status" value="1"/>
</dbReference>
<organism evidence="3 4">
    <name type="scientific">Sporolactobacillus nakayamae</name>
    <dbReference type="NCBI Taxonomy" id="269670"/>
    <lineage>
        <taxon>Bacteria</taxon>
        <taxon>Bacillati</taxon>
        <taxon>Bacillota</taxon>
        <taxon>Bacilli</taxon>
        <taxon>Bacillales</taxon>
        <taxon>Sporolactobacillaceae</taxon>
        <taxon>Sporolactobacillus</taxon>
    </lineage>
</organism>
<feature type="domain" description="Resolvase/invertase-type recombinase catalytic" evidence="2">
    <location>
        <begin position="56"/>
        <end position="196"/>
    </location>
</feature>
<dbReference type="SUPFAM" id="SSF53041">
    <property type="entry name" value="Resolvase-like"/>
    <property type="match status" value="1"/>
</dbReference>
<evidence type="ECO:0000259" key="2">
    <source>
        <dbReference type="PROSITE" id="PS51736"/>
    </source>
</evidence>
<dbReference type="InterPro" id="IPR051491">
    <property type="entry name" value="Recombinase/Transposase-rel"/>
</dbReference>
<evidence type="ECO:0000259" key="1">
    <source>
        <dbReference type="PROSITE" id="PS50937"/>
    </source>
</evidence>
<dbReference type="Gene3D" id="3.40.50.1390">
    <property type="entry name" value="Resolvase, N-terminal catalytic domain"/>
    <property type="match status" value="1"/>
</dbReference>
<gene>
    <name evidence="3" type="ORF">SAMN02982927_02437</name>
</gene>
<dbReference type="SMART" id="SM00857">
    <property type="entry name" value="Resolvase"/>
    <property type="match status" value="1"/>
</dbReference>
<dbReference type="InterPro" id="IPR041718">
    <property type="entry name" value="IS607_transposase-like"/>
</dbReference>
<dbReference type="CDD" id="cd04762">
    <property type="entry name" value="HTH_MerR-trunc"/>
    <property type="match status" value="1"/>
</dbReference>
<dbReference type="FunFam" id="3.40.50.1390:FF:000002">
    <property type="entry name" value="ORF1 in transposon ISC1904"/>
    <property type="match status" value="1"/>
</dbReference>
<protein>
    <submittedName>
        <fullName evidence="3">Predicted site-specific integrase-resolvase</fullName>
    </submittedName>
</protein>
<dbReference type="InterPro" id="IPR006119">
    <property type="entry name" value="Resolv_N"/>
</dbReference>
<dbReference type="InterPro" id="IPR048046">
    <property type="entry name" value="Transpos_IS607"/>
</dbReference>
<dbReference type="PROSITE" id="PS50937">
    <property type="entry name" value="HTH_MERR_2"/>
    <property type="match status" value="1"/>
</dbReference>
<dbReference type="STRING" id="269670.SAMN02982927_02437"/>
<dbReference type="PROSITE" id="PS51736">
    <property type="entry name" value="RECOMBINASES_3"/>
    <property type="match status" value="1"/>
</dbReference>
<accession>A0A1I2TTP1</accession>
<dbReference type="PANTHER" id="PTHR36172">
    <property type="match status" value="1"/>
</dbReference>
<dbReference type="NCBIfam" id="NF033518">
    <property type="entry name" value="transpos_IS607"/>
    <property type="match status" value="1"/>
</dbReference>